<reference evidence="3" key="1">
    <citation type="journal article" date="2014" name="Science">
        <title>Ancient hybridizations among the ancestral genomes of bread wheat.</title>
        <authorList>
            <consortium name="International Wheat Genome Sequencing Consortium,"/>
            <person name="Marcussen T."/>
            <person name="Sandve S.R."/>
            <person name="Heier L."/>
            <person name="Spannagl M."/>
            <person name="Pfeifer M."/>
            <person name="Jakobsen K.S."/>
            <person name="Wulff B.B."/>
            <person name="Steuernagel B."/>
            <person name="Mayer K.F."/>
            <person name="Olsen O.A."/>
        </authorList>
    </citation>
    <scope>NUCLEOTIDE SEQUENCE [LARGE SCALE GENOMIC DNA]</scope>
    <source>
        <strain evidence="3">cv. AL8/78</strain>
    </source>
</reference>
<dbReference type="AlphaFoldDB" id="A0A453KFI6"/>
<evidence type="ECO:0000313" key="2">
    <source>
        <dbReference type="EnsemblPlants" id="AET5Gv20401400.5"/>
    </source>
</evidence>
<evidence type="ECO:0000256" key="1">
    <source>
        <dbReference type="SAM" id="MobiDB-lite"/>
    </source>
</evidence>
<keyword evidence="3" id="KW-1185">Reference proteome</keyword>
<name>A0A453KFI6_AEGTS</name>
<organism evidence="2 3">
    <name type="scientific">Aegilops tauschii subsp. strangulata</name>
    <name type="common">Goatgrass</name>
    <dbReference type="NCBI Taxonomy" id="200361"/>
    <lineage>
        <taxon>Eukaryota</taxon>
        <taxon>Viridiplantae</taxon>
        <taxon>Streptophyta</taxon>
        <taxon>Embryophyta</taxon>
        <taxon>Tracheophyta</taxon>
        <taxon>Spermatophyta</taxon>
        <taxon>Magnoliopsida</taxon>
        <taxon>Liliopsida</taxon>
        <taxon>Poales</taxon>
        <taxon>Poaceae</taxon>
        <taxon>BOP clade</taxon>
        <taxon>Pooideae</taxon>
        <taxon>Triticodae</taxon>
        <taxon>Triticeae</taxon>
        <taxon>Triticinae</taxon>
        <taxon>Aegilops</taxon>
    </lineage>
</organism>
<feature type="region of interest" description="Disordered" evidence="1">
    <location>
        <begin position="1"/>
        <end position="27"/>
    </location>
</feature>
<reference evidence="3" key="2">
    <citation type="journal article" date="2017" name="Nat. Plants">
        <title>The Aegilops tauschii genome reveals multiple impacts of transposons.</title>
        <authorList>
            <person name="Zhao G."/>
            <person name="Zou C."/>
            <person name="Li K."/>
            <person name="Wang K."/>
            <person name="Li T."/>
            <person name="Gao L."/>
            <person name="Zhang X."/>
            <person name="Wang H."/>
            <person name="Yang Z."/>
            <person name="Liu X."/>
            <person name="Jiang W."/>
            <person name="Mao L."/>
            <person name="Kong X."/>
            <person name="Jiao Y."/>
            <person name="Jia J."/>
        </authorList>
    </citation>
    <scope>NUCLEOTIDE SEQUENCE [LARGE SCALE GENOMIC DNA]</scope>
    <source>
        <strain evidence="3">cv. AL8/78</strain>
    </source>
</reference>
<proteinExistence type="predicted"/>
<accession>A0A453KFI6</accession>
<evidence type="ECO:0000313" key="3">
    <source>
        <dbReference type="Proteomes" id="UP000015105"/>
    </source>
</evidence>
<protein>
    <submittedName>
        <fullName evidence="2">Uncharacterized protein</fullName>
    </submittedName>
</protein>
<reference evidence="2" key="3">
    <citation type="journal article" date="2017" name="Nature">
        <title>Genome sequence of the progenitor of the wheat D genome Aegilops tauschii.</title>
        <authorList>
            <person name="Luo M.C."/>
            <person name="Gu Y.Q."/>
            <person name="Puiu D."/>
            <person name="Wang H."/>
            <person name="Twardziok S.O."/>
            <person name="Deal K.R."/>
            <person name="Huo N."/>
            <person name="Zhu T."/>
            <person name="Wang L."/>
            <person name="Wang Y."/>
            <person name="McGuire P.E."/>
            <person name="Liu S."/>
            <person name="Long H."/>
            <person name="Ramasamy R.K."/>
            <person name="Rodriguez J.C."/>
            <person name="Van S.L."/>
            <person name="Yuan L."/>
            <person name="Wang Z."/>
            <person name="Xia Z."/>
            <person name="Xiao L."/>
            <person name="Anderson O.D."/>
            <person name="Ouyang S."/>
            <person name="Liang Y."/>
            <person name="Zimin A.V."/>
            <person name="Pertea G."/>
            <person name="Qi P."/>
            <person name="Bennetzen J.L."/>
            <person name="Dai X."/>
            <person name="Dawson M.W."/>
            <person name="Muller H.G."/>
            <person name="Kugler K."/>
            <person name="Rivarola-Duarte L."/>
            <person name="Spannagl M."/>
            <person name="Mayer K.F.X."/>
            <person name="Lu F.H."/>
            <person name="Bevan M.W."/>
            <person name="Leroy P."/>
            <person name="Li P."/>
            <person name="You F.M."/>
            <person name="Sun Q."/>
            <person name="Liu Z."/>
            <person name="Lyons E."/>
            <person name="Wicker T."/>
            <person name="Salzberg S.L."/>
            <person name="Devos K.M."/>
            <person name="Dvorak J."/>
        </authorList>
    </citation>
    <scope>NUCLEOTIDE SEQUENCE [LARGE SCALE GENOMIC DNA]</scope>
    <source>
        <strain evidence="2">cv. AL8/78</strain>
    </source>
</reference>
<reference evidence="2" key="4">
    <citation type="submission" date="2019-03" db="UniProtKB">
        <authorList>
            <consortium name="EnsemblPlants"/>
        </authorList>
    </citation>
    <scope>IDENTIFICATION</scope>
</reference>
<dbReference type="Proteomes" id="UP000015105">
    <property type="component" value="Chromosome 5D"/>
</dbReference>
<sequence length="72" mass="8016">CSTTPAESTSAPRPSPTTITAPSTSATVGRNEVSYRRGIQSKNSRWWWCLNICSNDLNFHRFAVKLHIVVPL</sequence>
<reference evidence="2" key="5">
    <citation type="journal article" date="2021" name="G3 (Bethesda)">
        <title>Aegilops tauschii genome assembly Aet v5.0 features greater sequence contiguity and improved annotation.</title>
        <authorList>
            <person name="Wang L."/>
            <person name="Zhu T."/>
            <person name="Rodriguez J.C."/>
            <person name="Deal K.R."/>
            <person name="Dubcovsky J."/>
            <person name="McGuire P.E."/>
            <person name="Lux T."/>
            <person name="Spannagl M."/>
            <person name="Mayer K.F.X."/>
            <person name="Baldrich P."/>
            <person name="Meyers B.C."/>
            <person name="Huo N."/>
            <person name="Gu Y.Q."/>
            <person name="Zhou H."/>
            <person name="Devos K.M."/>
            <person name="Bennetzen J.L."/>
            <person name="Unver T."/>
            <person name="Budak H."/>
            <person name="Gulick P.J."/>
            <person name="Galiba G."/>
            <person name="Kalapos B."/>
            <person name="Nelson D.R."/>
            <person name="Li P."/>
            <person name="You F.M."/>
            <person name="Luo M.C."/>
            <person name="Dvorak J."/>
        </authorList>
    </citation>
    <scope>NUCLEOTIDE SEQUENCE [LARGE SCALE GENOMIC DNA]</scope>
    <source>
        <strain evidence="2">cv. AL8/78</strain>
    </source>
</reference>
<dbReference type="EnsemblPlants" id="AET5Gv20401400.5">
    <property type="protein sequence ID" value="AET5Gv20401400.5"/>
    <property type="gene ID" value="AET5Gv20401400"/>
</dbReference>
<dbReference type="Gramene" id="AET5Gv20401400.5">
    <property type="protein sequence ID" value="AET5Gv20401400.5"/>
    <property type="gene ID" value="AET5Gv20401400"/>
</dbReference>